<dbReference type="Proteomes" id="UP001054837">
    <property type="component" value="Unassembled WGS sequence"/>
</dbReference>
<evidence type="ECO:0000313" key="1">
    <source>
        <dbReference type="EMBL" id="GIY41762.1"/>
    </source>
</evidence>
<protein>
    <submittedName>
        <fullName evidence="1">Uncharacterized protein</fullName>
    </submittedName>
</protein>
<keyword evidence="2" id="KW-1185">Reference proteome</keyword>
<dbReference type="EMBL" id="BPLQ01009110">
    <property type="protein sequence ID" value="GIY41762.1"/>
    <property type="molecule type" value="Genomic_DNA"/>
</dbReference>
<dbReference type="AlphaFoldDB" id="A0AAV4TA22"/>
<gene>
    <name evidence="1" type="ORF">CDAR_397511</name>
</gene>
<sequence length="93" mass="10505">MFTNCNTLTITTFASISPPTISFLPVKKKNRYLDSSPPSFIGSNPSLFTTRDNPIPCASFWGALFTDNPFQISLPCVSHHWRPWQGSFPKRKL</sequence>
<proteinExistence type="predicted"/>
<comment type="caution">
    <text evidence="1">The sequence shown here is derived from an EMBL/GenBank/DDBJ whole genome shotgun (WGS) entry which is preliminary data.</text>
</comment>
<reference evidence="1 2" key="1">
    <citation type="submission" date="2021-06" db="EMBL/GenBank/DDBJ databases">
        <title>Caerostris darwini draft genome.</title>
        <authorList>
            <person name="Kono N."/>
            <person name="Arakawa K."/>
        </authorList>
    </citation>
    <scope>NUCLEOTIDE SEQUENCE [LARGE SCALE GENOMIC DNA]</scope>
</reference>
<name>A0AAV4TA22_9ARAC</name>
<organism evidence="1 2">
    <name type="scientific">Caerostris darwini</name>
    <dbReference type="NCBI Taxonomy" id="1538125"/>
    <lineage>
        <taxon>Eukaryota</taxon>
        <taxon>Metazoa</taxon>
        <taxon>Ecdysozoa</taxon>
        <taxon>Arthropoda</taxon>
        <taxon>Chelicerata</taxon>
        <taxon>Arachnida</taxon>
        <taxon>Araneae</taxon>
        <taxon>Araneomorphae</taxon>
        <taxon>Entelegynae</taxon>
        <taxon>Araneoidea</taxon>
        <taxon>Araneidae</taxon>
        <taxon>Caerostris</taxon>
    </lineage>
</organism>
<evidence type="ECO:0000313" key="2">
    <source>
        <dbReference type="Proteomes" id="UP001054837"/>
    </source>
</evidence>
<accession>A0AAV4TA22</accession>